<dbReference type="Proteomes" id="UP001291309">
    <property type="component" value="Unassembled WGS sequence"/>
</dbReference>
<keyword evidence="4" id="KW-1185">Reference proteome</keyword>
<dbReference type="NCBIfam" id="TIGR03570">
    <property type="entry name" value="NeuD_NnaD"/>
    <property type="match status" value="1"/>
</dbReference>
<evidence type="ECO:0000259" key="2">
    <source>
        <dbReference type="Pfam" id="PF17836"/>
    </source>
</evidence>
<dbReference type="CDD" id="cd03360">
    <property type="entry name" value="LbH_AT_putative"/>
    <property type="match status" value="1"/>
</dbReference>
<protein>
    <submittedName>
        <fullName evidence="3">Acetyltransferase</fullName>
    </submittedName>
</protein>
<dbReference type="InterPro" id="IPR041561">
    <property type="entry name" value="PglD_N"/>
</dbReference>
<dbReference type="InterPro" id="IPR011004">
    <property type="entry name" value="Trimer_LpxA-like_sf"/>
</dbReference>
<dbReference type="PANTHER" id="PTHR43300">
    <property type="entry name" value="ACETYLTRANSFERASE"/>
    <property type="match status" value="1"/>
</dbReference>
<feature type="domain" description="PglD N-terminal" evidence="2">
    <location>
        <begin position="11"/>
        <end position="84"/>
    </location>
</feature>
<dbReference type="Gene3D" id="3.40.50.20">
    <property type="match status" value="1"/>
</dbReference>
<sequence>MPVPNERAKPRLVVYGCGGHGKVVADIALLCGLVVVGFVDDAMPEGSRVLGLPVLGGAAWLEAHRSEILVALGVGDNHARRRISALCERLELTLATLIHPTAAVAESARVGAGAVVMAQAVINPDAQVGTGAIINSGAIVEHDCEVGEFAHLSPNATLGGAVRIGALAHLGLGASVLPGKAVGDEAVVGAGAVVLGDLPPRVVAVGVPARVITQP</sequence>
<gene>
    <name evidence="3" type="ORF">SYV04_16975</name>
</gene>
<dbReference type="InterPro" id="IPR020019">
    <property type="entry name" value="AcTrfase_PglD-like"/>
</dbReference>
<dbReference type="Pfam" id="PF17836">
    <property type="entry name" value="PglD_N"/>
    <property type="match status" value="1"/>
</dbReference>
<dbReference type="EMBL" id="JAXIVS010000005">
    <property type="protein sequence ID" value="MDY7228115.1"/>
    <property type="molecule type" value="Genomic_DNA"/>
</dbReference>
<dbReference type="PANTHER" id="PTHR43300:SF7">
    <property type="entry name" value="UDP-N-ACETYLBACILLOSAMINE N-ACETYLTRANSFERASE"/>
    <property type="match status" value="1"/>
</dbReference>
<dbReference type="Gene3D" id="2.160.10.10">
    <property type="entry name" value="Hexapeptide repeat proteins"/>
    <property type="match status" value="1"/>
</dbReference>
<comment type="caution">
    <text evidence="3">The sequence shown here is derived from an EMBL/GenBank/DDBJ whole genome shotgun (WGS) entry which is preliminary data.</text>
</comment>
<evidence type="ECO:0000313" key="3">
    <source>
        <dbReference type="EMBL" id="MDY7228115.1"/>
    </source>
</evidence>
<proteinExistence type="inferred from homology"/>
<dbReference type="InterPro" id="IPR050179">
    <property type="entry name" value="Trans_hexapeptide_repeat"/>
</dbReference>
<organism evidence="3 4">
    <name type="scientific">Hyalangium rubrum</name>
    <dbReference type="NCBI Taxonomy" id="3103134"/>
    <lineage>
        <taxon>Bacteria</taxon>
        <taxon>Pseudomonadati</taxon>
        <taxon>Myxococcota</taxon>
        <taxon>Myxococcia</taxon>
        <taxon>Myxococcales</taxon>
        <taxon>Cystobacterineae</taxon>
        <taxon>Archangiaceae</taxon>
        <taxon>Hyalangium</taxon>
    </lineage>
</organism>
<name>A0ABU5H7Q8_9BACT</name>
<dbReference type="SUPFAM" id="SSF51161">
    <property type="entry name" value="Trimeric LpxA-like enzymes"/>
    <property type="match status" value="1"/>
</dbReference>
<evidence type="ECO:0000256" key="1">
    <source>
        <dbReference type="ARBA" id="ARBA00007274"/>
    </source>
</evidence>
<evidence type="ECO:0000313" key="4">
    <source>
        <dbReference type="Proteomes" id="UP001291309"/>
    </source>
</evidence>
<comment type="similarity">
    <text evidence="1">Belongs to the transferase hexapeptide repeat family.</text>
</comment>
<accession>A0ABU5H7Q8</accession>
<reference evidence="3 4" key="1">
    <citation type="submission" date="2023-12" db="EMBL/GenBank/DDBJ databases">
        <title>the genome sequence of Hyalangium sp. s54d21.</title>
        <authorList>
            <person name="Zhang X."/>
        </authorList>
    </citation>
    <scope>NUCLEOTIDE SEQUENCE [LARGE SCALE GENOMIC DNA]</scope>
    <source>
        <strain evidence="4">s54d21</strain>
    </source>
</reference>